<sequence length="52" mass="5468">MIRQTGSQIVKTNAPVKSGNPAHGLPRGRELVQISGCLLLLPIAYPTLVTSA</sequence>
<gene>
    <name evidence="2" type="ORF">C900_03815</name>
</gene>
<reference evidence="2 3" key="1">
    <citation type="submission" date="2012-12" db="EMBL/GenBank/DDBJ databases">
        <title>Genome assembly of Fulvivirga imtechensis AK7.</title>
        <authorList>
            <person name="Nupur N."/>
            <person name="Khatri I."/>
            <person name="Kumar R."/>
            <person name="Subramanian S."/>
            <person name="Pinnaka A."/>
        </authorList>
    </citation>
    <scope>NUCLEOTIDE SEQUENCE [LARGE SCALE GENOMIC DNA]</scope>
    <source>
        <strain evidence="2 3">AK7</strain>
    </source>
</reference>
<feature type="region of interest" description="Disordered" evidence="1">
    <location>
        <begin position="1"/>
        <end position="25"/>
    </location>
</feature>
<proteinExistence type="predicted"/>
<evidence type="ECO:0000313" key="2">
    <source>
        <dbReference type="EMBL" id="ELR70130.1"/>
    </source>
</evidence>
<organism evidence="2 3">
    <name type="scientific">Fulvivirga imtechensis AK7</name>
    <dbReference type="NCBI Taxonomy" id="1237149"/>
    <lineage>
        <taxon>Bacteria</taxon>
        <taxon>Pseudomonadati</taxon>
        <taxon>Bacteroidota</taxon>
        <taxon>Cytophagia</taxon>
        <taxon>Cytophagales</taxon>
        <taxon>Fulvivirgaceae</taxon>
        <taxon>Fulvivirga</taxon>
    </lineage>
</organism>
<comment type="caution">
    <text evidence="2">The sequence shown here is derived from an EMBL/GenBank/DDBJ whole genome shotgun (WGS) entry which is preliminary data.</text>
</comment>
<accession>L8JMS0</accession>
<dbReference type="Proteomes" id="UP000011135">
    <property type="component" value="Unassembled WGS sequence"/>
</dbReference>
<evidence type="ECO:0000313" key="3">
    <source>
        <dbReference type="Proteomes" id="UP000011135"/>
    </source>
</evidence>
<protein>
    <submittedName>
        <fullName evidence="2">Uncharacterized protein</fullName>
    </submittedName>
</protein>
<keyword evidence="3" id="KW-1185">Reference proteome</keyword>
<feature type="compositionally biased region" description="Polar residues" evidence="1">
    <location>
        <begin position="1"/>
        <end position="11"/>
    </location>
</feature>
<name>L8JMS0_9BACT</name>
<dbReference type="EMBL" id="AMZN01000055">
    <property type="protein sequence ID" value="ELR70130.1"/>
    <property type="molecule type" value="Genomic_DNA"/>
</dbReference>
<dbReference type="AlphaFoldDB" id="L8JMS0"/>
<evidence type="ECO:0000256" key="1">
    <source>
        <dbReference type="SAM" id="MobiDB-lite"/>
    </source>
</evidence>